<sequence length="873" mass="100294">MTGFRYTLEDADLLLLGEDALRLLGEKILKASFEERDFLENGVFVANFNQFWQHAIVHQWKDLLHENDWFNKSLMLVMVFCNSECDVCAMVGCFVGTNIVPQLCAARLNLSNDMERVNCWRDNQRKSSLKKKQHYLDQICQVLLPDLKHGLKYAKLSAFAMEKICATITAYPDLMIIEYGQLELIGAGLAWKNRKPVQVALKCLKTLMSDTYSASIREAVGLYVLKTETQLTRIMDSFKVTESAILCLFLEALSIVGSILLCEDTAEKIVRKMFSNDDTVINAAIDLHGIYYASLKRPAELETNALIAILDVFERYAYPLAAYETIIQKLWLKGFFRQFDGLFEMLADAESRANATFIANCTAHTINYCHRLLMDDISSKISPALRPSSDTVNWPFIRKRMESFVSGYPKCLVEAARSPNLYNLLLNCLRPENTELYRVASVDCEAYYEQVLFHILSKVALNGTSYSVLFHTLTTIYSFDTIAHISEDIWNDLTEQYYTVFFHIRTRLRRYNLGIDAKLMESYAAAITRLCVLIEINNTSEHVFTLVEYLENDLRLLKRMNLSNESEAIFYRLYKNALIAGVKWRLEKRPDVKFGPFGKRLQMFMAELTVQLDGGGDQACAVGWHISNALCNMLILTQQTYANVLPDLSNQLTYCVEVEVLQQLAKYIERHVFGGKTVADEDTSCLLERRLMLTTYNAVYRQHQSLPQQTDTCHVLKHYEENGQFAEELEQLLGIVFENNRHEFYSIAAQIVVDYGKKPKHSSRVKKFLSSLHRFQSKCLPEAVDENEYSLAIVQCIVDQILEQVDGVNGIPSSEAGKLFRTLSPWICRMPSESRSKLNRYISNHPNYLTWKKDESSDIRIHLKMFLRTLKTK</sequence>
<evidence type="ECO:0000313" key="2">
    <source>
        <dbReference type="Proteomes" id="UP000076408"/>
    </source>
</evidence>
<reference evidence="1" key="2">
    <citation type="submission" date="2020-05" db="UniProtKB">
        <authorList>
            <consortium name="EnsemblMetazoa"/>
        </authorList>
    </citation>
    <scope>IDENTIFICATION</scope>
    <source>
        <strain evidence="1">Indian</strain>
    </source>
</reference>
<dbReference type="OMA" id="YCHRLLM"/>
<evidence type="ECO:0008006" key="3">
    <source>
        <dbReference type="Google" id="ProtNLM"/>
    </source>
</evidence>
<proteinExistence type="predicted"/>
<evidence type="ECO:0000313" key="1">
    <source>
        <dbReference type="EnsemblMetazoa" id="ASTEI09890-PA"/>
    </source>
</evidence>
<protein>
    <recommendedName>
        <fullName evidence="3">SCD domain-containing protein</fullName>
    </recommendedName>
</protein>
<keyword evidence="2" id="KW-1185">Reference proteome</keyword>
<dbReference type="VEuPathDB" id="VectorBase:ASTE003207"/>
<dbReference type="VEuPathDB" id="VectorBase:ASTEI20_043139"/>
<reference evidence="2" key="1">
    <citation type="journal article" date="2014" name="Genome Biol.">
        <title>Genome analysis of a major urban malaria vector mosquito, Anopheles stephensi.</title>
        <authorList>
            <person name="Jiang X."/>
            <person name="Peery A."/>
            <person name="Hall A.B."/>
            <person name="Sharma A."/>
            <person name="Chen X.G."/>
            <person name="Waterhouse R.M."/>
            <person name="Komissarov A."/>
            <person name="Riehle M.M."/>
            <person name="Shouche Y."/>
            <person name="Sharakhova M.V."/>
            <person name="Lawson D."/>
            <person name="Pakpour N."/>
            <person name="Arensburger P."/>
            <person name="Davidson V.L."/>
            <person name="Eiglmeier K."/>
            <person name="Emrich S."/>
            <person name="George P."/>
            <person name="Kennedy R.C."/>
            <person name="Mane S.P."/>
            <person name="Maslen G."/>
            <person name="Oringanje C."/>
            <person name="Qi Y."/>
            <person name="Settlage R."/>
            <person name="Tojo M."/>
            <person name="Tubio J.M."/>
            <person name="Unger M.F."/>
            <person name="Wang B."/>
            <person name="Vernick K.D."/>
            <person name="Ribeiro J.M."/>
            <person name="James A.A."/>
            <person name="Michel K."/>
            <person name="Riehle M.A."/>
            <person name="Luckhart S."/>
            <person name="Sharakhov I.V."/>
            <person name="Tu Z."/>
        </authorList>
    </citation>
    <scope>NUCLEOTIDE SEQUENCE [LARGE SCALE GENOMIC DNA]</scope>
    <source>
        <strain evidence="2">Indian</strain>
    </source>
</reference>
<dbReference type="Proteomes" id="UP000076408">
    <property type="component" value="Unassembled WGS sequence"/>
</dbReference>
<organism evidence="1 2">
    <name type="scientific">Anopheles stephensi</name>
    <name type="common">Indo-Pakistan malaria mosquito</name>
    <dbReference type="NCBI Taxonomy" id="30069"/>
    <lineage>
        <taxon>Eukaryota</taxon>
        <taxon>Metazoa</taxon>
        <taxon>Ecdysozoa</taxon>
        <taxon>Arthropoda</taxon>
        <taxon>Hexapoda</taxon>
        <taxon>Insecta</taxon>
        <taxon>Pterygota</taxon>
        <taxon>Neoptera</taxon>
        <taxon>Endopterygota</taxon>
        <taxon>Diptera</taxon>
        <taxon>Nematocera</taxon>
        <taxon>Culicoidea</taxon>
        <taxon>Culicidae</taxon>
        <taxon>Anophelinae</taxon>
        <taxon>Anopheles</taxon>
    </lineage>
</organism>
<accession>A0A182YN55</accession>
<dbReference type="AlphaFoldDB" id="A0A182YN55"/>
<dbReference type="VEuPathDB" id="VectorBase:ASTEI09890"/>
<dbReference type="EnsemblMetazoa" id="ASTEI09890-RA">
    <property type="protein sequence ID" value="ASTEI09890-PA"/>
    <property type="gene ID" value="ASTEI09890"/>
</dbReference>
<name>A0A182YN55_ANOST</name>